<reference evidence="2 3" key="1">
    <citation type="journal article" date="2013" name="Proc. Natl. Acad. Sci. U.S.A.">
        <title>Genome of an arbuscular mycorrhizal fungus provides insight into the oldest plant symbiosis.</title>
        <authorList>
            <person name="Tisserant E."/>
            <person name="Malbreil M."/>
            <person name="Kuo A."/>
            <person name="Kohler A."/>
            <person name="Symeonidi A."/>
            <person name="Balestrini R."/>
            <person name="Charron P."/>
            <person name="Duensing N."/>
            <person name="Frei Dit Frey N."/>
            <person name="Gianinazzi-Pearson V."/>
            <person name="Gilbert L.B."/>
            <person name="Handa Y."/>
            <person name="Herr J.R."/>
            <person name="Hijri M."/>
            <person name="Koul R."/>
            <person name="Kawaguchi M."/>
            <person name="Krajinski F."/>
            <person name="Lammers P.J."/>
            <person name="Masclaux F.G."/>
            <person name="Murat C."/>
            <person name="Morin E."/>
            <person name="Ndikumana S."/>
            <person name="Pagni M."/>
            <person name="Petitpierre D."/>
            <person name="Requena N."/>
            <person name="Rosikiewicz P."/>
            <person name="Riley R."/>
            <person name="Saito K."/>
            <person name="San Clemente H."/>
            <person name="Shapiro H."/>
            <person name="van Tuinen D."/>
            <person name="Becard G."/>
            <person name="Bonfante P."/>
            <person name="Paszkowski U."/>
            <person name="Shachar-Hill Y.Y."/>
            <person name="Tuskan G.A."/>
            <person name="Young P.W."/>
            <person name="Sanders I.R."/>
            <person name="Henrissat B."/>
            <person name="Rensing S.A."/>
            <person name="Grigoriev I.V."/>
            <person name="Corradi N."/>
            <person name="Roux C."/>
            <person name="Martin F."/>
        </authorList>
    </citation>
    <scope>NUCLEOTIDE SEQUENCE [LARGE SCALE GENOMIC DNA]</scope>
    <source>
        <strain evidence="2 3">DAOM 197198</strain>
    </source>
</reference>
<sequence length="628" mass="72078">MMSDNEGDDNVLVRVMNNIVLDDDDDDDDDDTSDDSDDNDFIRIIPRAKMPDDEKENEKSDDVVIDDDDKNIRVVAAIDFGTTYSGFAYATKSNPSNIYVHEKWQEYSGRDYKTPTVLKYDDSFNVISWGYSAMASSSSSSKNNKKNKKKKNKEQACDFKLAERFKLKLRPNKKTDKIYLPEGLDYKKAIIDYLTKIREVMQNLLEKSRKIDFFKQVLIIMTVPTEFDNRSVTIMRECAFKAGLIKQMTSPRLKFTTEPEAGAINCMSFLKDLNVGVEKTFMLVDCGGGTVDLTTRRLLKDNKLGETIKSRGGDCGGSFVDDNFIEFLASKVGQSAIDLIRKIHYSQLQYAVQEFCRRAKYPFTGQENDFKPFELDLTEYFPDIKQYVKGSERVEMEKEEWNIELKFDDVKKMFDPVIEKIIELISKHLDESNDVSAMLLVGGFSESKYLQELISQKFQDRLQNKIYFPEHPATAIVEGAVKYGLNREVIATRVLKWTYGTDVARKWKSDDPEERKLPGSNQVIEFSQLIECEKEIPINKVVSRIFTPGCIFQRKMGLDIYITEEHDADFCDSPGVKLLGKWSIKLPITLGLRPVLFLLVFGEIEISAIAINLETGRKHKTRFELLEL</sequence>
<dbReference type="VEuPathDB" id="FungiDB:RhiirFUN_008435"/>
<protein>
    <submittedName>
        <fullName evidence="2">Uncharacterized protein</fullName>
    </submittedName>
</protein>
<reference evidence="2 3" key="2">
    <citation type="journal article" date="2018" name="New Phytol.">
        <title>High intraspecific genome diversity in the model arbuscular mycorrhizal symbiont Rhizophagus irregularis.</title>
        <authorList>
            <person name="Chen E.C.H."/>
            <person name="Morin E."/>
            <person name="Beaudet D."/>
            <person name="Noel J."/>
            <person name="Yildirir G."/>
            <person name="Ndikumana S."/>
            <person name="Charron P."/>
            <person name="St-Onge C."/>
            <person name="Giorgi J."/>
            <person name="Kruger M."/>
            <person name="Marton T."/>
            <person name="Ropars J."/>
            <person name="Grigoriev I.V."/>
            <person name="Hainaut M."/>
            <person name="Henrissat B."/>
            <person name="Roux C."/>
            <person name="Martin F."/>
            <person name="Corradi N."/>
        </authorList>
    </citation>
    <scope>NUCLEOTIDE SEQUENCE [LARGE SCALE GENOMIC DNA]</scope>
    <source>
        <strain evidence="2 3">DAOM 197198</strain>
    </source>
</reference>
<dbReference type="AlphaFoldDB" id="A0A2H5SG42"/>
<dbReference type="EMBL" id="AUPC02000555">
    <property type="protein sequence ID" value="POG58227.1"/>
    <property type="molecule type" value="Genomic_DNA"/>
</dbReference>
<keyword evidence="3" id="KW-1185">Reference proteome</keyword>
<dbReference type="PANTHER" id="PTHR14187:SF5">
    <property type="entry name" value="HEAT SHOCK 70 KDA PROTEIN 12A"/>
    <property type="match status" value="1"/>
</dbReference>
<dbReference type="PANTHER" id="PTHR14187">
    <property type="entry name" value="ALPHA KINASE/ELONGATION FACTOR 2 KINASE"/>
    <property type="match status" value="1"/>
</dbReference>
<accession>A0A2H5SG42</accession>
<dbReference type="InterPro" id="IPR043129">
    <property type="entry name" value="ATPase_NBD"/>
</dbReference>
<dbReference type="GO" id="GO:0005524">
    <property type="term" value="F:ATP binding"/>
    <property type="evidence" value="ECO:0007669"/>
    <property type="project" value="InterPro"/>
</dbReference>
<feature type="compositionally biased region" description="Acidic residues" evidence="1">
    <location>
        <begin position="21"/>
        <end position="39"/>
    </location>
</feature>
<dbReference type="Pfam" id="PF00012">
    <property type="entry name" value="HSP70"/>
    <property type="match status" value="1"/>
</dbReference>
<dbReference type="CDD" id="cd10229">
    <property type="entry name" value="ASKHA_NBD_HSP70_HSPA12"/>
    <property type="match status" value="1"/>
</dbReference>
<feature type="compositionally biased region" description="Basic and acidic residues" evidence="1">
    <location>
        <begin position="49"/>
        <end position="61"/>
    </location>
</feature>
<feature type="region of interest" description="Disordered" evidence="1">
    <location>
        <begin position="19"/>
        <end position="61"/>
    </location>
</feature>
<dbReference type="InterPro" id="IPR013126">
    <property type="entry name" value="Hsp_70_fam"/>
</dbReference>
<dbReference type="STRING" id="747089.A0A2H5SG42"/>
<dbReference type="GO" id="GO:0140662">
    <property type="term" value="F:ATP-dependent protein folding chaperone"/>
    <property type="evidence" value="ECO:0007669"/>
    <property type="project" value="InterPro"/>
</dbReference>
<organism evidence="2 3">
    <name type="scientific">Rhizophagus irregularis (strain DAOM 181602 / DAOM 197198 / MUCL 43194)</name>
    <name type="common">Arbuscular mycorrhizal fungus</name>
    <name type="synonym">Glomus intraradices</name>
    <dbReference type="NCBI Taxonomy" id="747089"/>
    <lineage>
        <taxon>Eukaryota</taxon>
        <taxon>Fungi</taxon>
        <taxon>Fungi incertae sedis</taxon>
        <taxon>Mucoromycota</taxon>
        <taxon>Glomeromycotina</taxon>
        <taxon>Glomeromycetes</taxon>
        <taxon>Glomerales</taxon>
        <taxon>Glomeraceae</taxon>
        <taxon>Rhizophagus</taxon>
    </lineage>
</organism>
<feature type="region of interest" description="Disordered" evidence="1">
    <location>
        <begin position="135"/>
        <end position="154"/>
    </location>
</feature>
<name>A0A2H5SG42_RHIID</name>
<gene>
    <name evidence="2" type="ORF">GLOIN_2v1732731</name>
</gene>
<evidence type="ECO:0000313" key="3">
    <source>
        <dbReference type="Proteomes" id="UP000018888"/>
    </source>
</evidence>
<evidence type="ECO:0000256" key="1">
    <source>
        <dbReference type="SAM" id="MobiDB-lite"/>
    </source>
</evidence>
<evidence type="ECO:0000313" key="2">
    <source>
        <dbReference type="EMBL" id="POG58227.1"/>
    </source>
</evidence>
<dbReference type="SUPFAM" id="SSF53067">
    <property type="entry name" value="Actin-like ATPase domain"/>
    <property type="match status" value="2"/>
</dbReference>
<proteinExistence type="predicted"/>
<dbReference type="Gene3D" id="3.30.420.40">
    <property type="match status" value="2"/>
</dbReference>
<dbReference type="Proteomes" id="UP000018888">
    <property type="component" value="Unassembled WGS sequence"/>
</dbReference>
<feature type="compositionally biased region" description="Basic residues" evidence="1">
    <location>
        <begin position="143"/>
        <end position="152"/>
    </location>
</feature>
<comment type="caution">
    <text evidence="2">The sequence shown here is derived from an EMBL/GenBank/DDBJ whole genome shotgun (WGS) entry which is preliminary data.</text>
</comment>